<protein>
    <recommendedName>
        <fullName evidence="2">Glycosyltransferase subfamily 4-like N-terminal domain-containing protein</fullName>
    </recommendedName>
</protein>
<gene>
    <name evidence="3" type="ORF">CGK74_00760</name>
</gene>
<dbReference type="Proteomes" id="UP000215181">
    <property type="component" value="Unassembled WGS sequence"/>
</dbReference>
<dbReference type="CDD" id="cd03794">
    <property type="entry name" value="GT4_WbuB-like"/>
    <property type="match status" value="1"/>
</dbReference>
<dbReference type="PANTHER" id="PTHR46401:SF2">
    <property type="entry name" value="GLYCOSYLTRANSFERASE WBBK-RELATED"/>
    <property type="match status" value="1"/>
</dbReference>
<comment type="caution">
    <text evidence="3">The sequence shown here is derived from an EMBL/GenBank/DDBJ whole genome shotgun (WGS) entry which is preliminary data.</text>
</comment>
<keyword evidence="4" id="KW-1185">Reference proteome</keyword>
<accession>A0A235F378</accession>
<keyword evidence="1" id="KW-0808">Transferase</keyword>
<dbReference type="GO" id="GO:0009103">
    <property type="term" value="P:lipopolysaccharide biosynthetic process"/>
    <property type="evidence" value="ECO:0007669"/>
    <property type="project" value="TreeGrafter"/>
</dbReference>
<dbReference type="Pfam" id="PF13692">
    <property type="entry name" value="Glyco_trans_1_4"/>
    <property type="match status" value="1"/>
</dbReference>
<dbReference type="Gene3D" id="3.40.50.2000">
    <property type="entry name" value="Glycogen Phosphorylase B"/>
    <property type="match status" value="2"/>
</dbReference>
<evidence type="ECO:0000313" key="3">
    <source>
        <dbReference type="EMBL" id="OYD55714.1"/>
    </source>
</evidence>
<reference evidence="3 4" key="1">
    <citation type="submission" date="2017-07" db="EMBL/GenBank/DDBJ databases">
        <title>Thauera sp. KNDSS-Mac4 genome sequence and assembly.</title>
        <authorList>
            <person name="Mayilraj S."/>
        </authorList>
    </citation>
    <scope>NUCLEOTIDE SEQUENCE [LARGE SCALE GENOMIC DNA]</scope>
    <source>
        <strain evidence="3 4">KNDSS-Mac4</strain>
    </source>
</reference>
<dbReference type="Pfam" id="PF13439">
    <property type="entry name" value="Glyco_transf_4"/>
    <property type="match status" value="1"/>
</dbReference>
<dbReference type="InterPro" id="IPR028098">
    <property type="entry name" value="Glyco_trans_4-like_N"/>
</dbReference>
<dbReference type="SUPFAM" id="SSF53756">
    <property type="entry name" value="UDP-Glycosyltransferase/glycogen phosphorylase"/>
    <property type="match status" value="1"/>
</dbReference>
<organism evidence="3 4">
    <name type="scientific">Thauera propionica</name>
    <dbReference type="NCBI Taxonomy" id="2019431"/>
    <lineage>
        <taxon>Bacteria</taxon>
        <taxon>Pseudomonadati</taxon>
        <taxon>Pseudomonadota</taxon>
        <taxon>Betaproteobacteria</taxon>
        <taxon>Rhodocyclales</taxon>
        <taxon>Zoogloeaceae</taxon>
        <taxon>Thauera</taxon>
    </lineage>
</organism>
<dbReference type="AlphaFoldDB" id="A0A235F378"/>
<evidence type="ECO:0000256" key="1">
    <source>
        <dbReference type="ARBA" id="ARBA00022679"/>
    </source>
</evidence>
<sequence>MRIVMLTDDIQVDRRILLEAESLHREGHEIILLAEHAEGCRDFERLGNVKVERLRASGPSREELVVLKALNFVNRGIGFFSSLVQRGLSSLSRLSSAFFSLIIQAIQRIVGLFSSVVQTGLSLLSRISSVFFSLLIRANQRISVFFLRAIRHAKRLPPREQTMVERIVFYRADVIHAHDLPQLRAGAVAKKLLKVPLIYDAHELYPEIGTLTSDQKRALSRRERRYVRCADAVITVNKYIAEEMKKRYSIDLPHVILNATNWPTEPRLREHADRFREKFHIPLDHRIVLFQGWMSSQRGLQPMVKAMRMLPAEFHLVFMGYGEGRDELIRIAHEEGLTSRVHFMDAVPQSELLNWTSSADVGVIPYQPIDLNNYYCSPNKLFEFIQAELPIIANDLPFLRDVVMGEGFGLVHRLEEPSDYAAAVSRMFDGDTLTRCKGQLRSRSSEYSWDKEEKILIEVYSKLSIREDASPALQAP</sequence>
<proteinExistence type="predicted"/>
<dbReference type="PANTHER" id="PTHR46401">
    <property type="entry name" value="GLYCOSYLTRANSFERASE WBBK-RELATED"/>
    <property type="match status" value="1"/>
</dbReference>
<dbReference type="OrthoDB" id="9815351at2"/>
<dbReference type="GO" id="GO:0016757">
    <property type="term" value="F:glycosyltransferase activity"/>
    <property type="evidence" value="ECO:0007669"/>
    <property type="project" value="UniProtKB-ARBA"/>
</dbReference>
<evidence type="ECO:0000313" key="4">
    <source>
        <dbReference type="Proteomes" id="UP000215181"/>
    </source>
</evidence>
<name>A0A235F378_9RHOO</name>
<evidence type="ECO:0000259" key="2">
    <source>
        <dbReference type="Pfam" id="PF13439"/>
    </source>
</evidence>
<feature type="domain" description="Glycosyltransferase subfamily 4-like N-terminal" evidence="2">
    <location>
        <begin position="141"/>
        <end position="259"/>
    </location>
</feature>
<dbReference type="EMBL" id="NOIH01000002">
    <property type="protein sequence ID" value="OYD55714.1"/>
    <property type="molecule type" value="Genomic_DNA"/>
</dbReference>